<keyword evidence="4" id="KW-0408">Iron</keyword>
<reference evidence="7" key="1">
    <citation type="submission" date="2020-11" db="EMBL/GenBank/DDBJ databases">
        <authorList>
            <person name="Tran Van P."/>
        </authorList>
    </citation>
    <scope>NUCLEOTIDE SEQUENCE</scope>
</reference>
<accession>A0A7R9Q013</accession>
<evidence type="ECO:0000256" key="5">
    <source>
        <dbReference type="ARBA" id="ARBA00023014"/>
    </source>
</evidence>
<dbReference type="PANTHER" id="PTHR21266:SF60">
    <property type="entry name" value="3-KETOSTEROID-9-ALPHA-MONOOXYGENASE, OXYGENASE COMPONENT"/>
    <property type="match status" value="1"/>
</dbReference>
<dbReference type="AlphaFoldDB" id="A0A7R9Q013"/>
<keyword evidence="2" id="KW-0479">Metal-binding</keyword>
<name>A0A7R9Q013_9ACAR</name>
<keyword evidence="8" id="KW-1185">Reference proteome</keyword>
<evidence type="ECO:0000256" key="4">
    <source>
        <dbReference type="ARBA" id="ARBA00023004"/>
    </source>
</evidence>
<dbReference type="Pfam" id="PF00355">
    <property type="entry name" value="Rieske"/>
    <property type="match status" value="1"/>
</dbReference>
<proteinExistence type="predicted"/>
<feature type="non-terminal residue" evidence="7">
    <location>
        <position position="1"/>
    </location>
</feature>
<evidence type="ECO:0000256" key="1">
    <source>
        <dbReference type="ARBA" id="ARBA00022714"/>
    </source>
</evidence>
<dbReference type="EMBL" id="CAJPIZ010003737">
    <property type="protein sequence ID" value="CAG2106733.1"/>
    <property type="molecule type" value="Genomic_DNA"/>
</dbReference>
<evidence type="ECO:0000256" key="2">
    <source>
        <dbReference type="ARBA" id="ARBA00022723"/>
    </source>
</evidence>
<dbReference type="PROSITE" id="PS51296">
    <property type="entry name" value="RIESKE"/>
    <property type="match status" value="1"/>
</dbReference>
<feature type="domain" description="Rieske" evidence="6">
    <location>
        <begin position="1"/>
        <end position="27"/>
    </location>
</feature>
<dbReference type="SUPFAM" id="SSF50022">
    <property type="entry name" value="ISP domain"/>
    <property type="match status" value="1"/>
</dbReference>
<dbReference type="InterPro" id="IPR017941">
    <property type="entry name" value="Rieske_2Fe-2S"/>
</dbReference>
<dbReference type="GO" id="GO:0005737">
    <property type="term" value="C:cytoplasm"/>
    <property type="evidence" value="ECO:0007669"/>
    <property type="project" value="TreeGrafter"/>
</dbReference>
<dbReference type="OrthoDB" id="426882at2759"/>
<keyword evidence="5" id="KW-0411">Iron-sulfur</keyword>
<dbReference type="InterPro" id="IPR036922">
    <property type="entry name" value="Rieske_2Fe-2S_sf"/>
</dbReference>
<gene>
    <name evidence="7" type="ORF">OSB1V03_LOCUS6736</name>
</gene>
<evidence type="ECO:0000313" key="7">
    <source>
        <dbReference type="EMBL" id="CAD7626303.1"/>
    </source>
</evidence>
<dbReference type="InterPro" id="IPR050584">
    <property type="entry name" value="Cholesterol_7-desaturase"/>
</dbReference>
<dbReference type="Proteomes" id="UP000759131">
    <property type="component" value="Unassembled WGS sequence"/>
</dbReference>
<evidence type="ECO:0000256" key="3">
    <source>
        <dbReference type="ARBA" id="ARBA00023002"/>
    </source>
</evidence>
<organism evidence="7">
    <name type="scientific">Medioppia subpectinata</name>
    <dbReference type="NCBI Taxonomy" id="1979941"/>
    <lineage>
        <taxon>Eukaryota</taxon>
        <taxon>Metazoa</taxon>
        <taxon>Ecdysozoa</taxon>
        <taxon>Arthropoda</taxon>
        <taxon>Chelicerata</taxon>
        <taxon>Arachnida</taxon>
        <taxon>Acari</taxon>
        <taxon>Acariformes</taxon>
        <taxon>Sarcoptiformes</taxon>
        <taxon>Oribatida</taxon>
        <taxon>Brachypylina</taxon>
        <taxon>Oppioidea</taxon>
        <taxon>Oppiidae</taxon>
        <taxon>Medioppia</taxon>
    </lineage>
</organism>
<dbReference type="GO" id="GO:0051537">
    <property type="term" value="F:2 iron, 2 sulfur cluster binding"/>
    <property type="evidence" value="ECO:0007669"/>
    <property type="project" value="UniProtKB-KW"/>
</dbReference>
<evidence type="ECO:0000259" key="6">
    <source>
        <dbReference type="PROSITE" id="PS51296"/>
    </source>
</evidence>
<dbReference type="GO" id="GO:0016491">
    <property type="term" value="F:oxidoreductase activity"/>
    <property type="evidence" value="ECO:0007669"/>
    <property type="project" value="UniProtKB-KW"/>
</dbReference>
<dbReference type="Gene3D" id="2.102.10.10">
    <property type="entry name" value="Rieske [2Fe-2S] iron-sulphur domain"/>
    <property type="match status" value="1"/>
</dbReference>
<sequence length="173" mass="19267">SESGDDCIQCPFHGWRFGGDGQCKRIPNLNETEPTITGKMTIYLLGVELITLPTKLCHVSPVTDLLYIGTDDSLLGTILVLGSVVPLQHSETLARITLFFKSSIFSKLYLIAFKYMLNVQLDSDAMILINSQSPQRPILTRNDEAIVSYDKYCSAQYPNRQLSTAFGQPMVDN</sequence>
<keyword evidence="3" id="KW-0560">Oxidoreductase</keyword>
<protein>
    <recommendedName>
        <fullName evidence="6">Rieske domain-containing protein</fullName>
    </recommendedName>
</protein>
<dbReference type="GO" id="GO:0046872">
    <property type="term" value="F:metal ion binding"/>
    <property type="evidence" value="ECO:0007669"/>
    <property type="project" value="UniProtKB-KW"/>
</dbReference>
<keyword evidence="1" id="KW-0001">2Fe-2S</keyword>
<dbReference type="PANTHER" id="PTHR21266">
    <property type="entry name" value="IRON-SULFUR DOMAIN CONTAINING PROTEIN"/>
    <property type="match status" value="1"/>
</dbReference>
<evidence type="ECO:0000313" key="8">
    <source>
        <dbReference type="Proteomes" id="UP000759131"/>
    </source>
</evidence>
<dbReference type="EMBL" id="OC858312">
    <property type="protein sequence ID" value="CAD7626303.1"/>
    <property type="molecule type" value="Genomic_DNA"/>
</dbReference>